<dbReference type="InterPro" id="IPR002059">
    <property type="entry name" value="CSP_DNA-bd"/>
</dbReference>
<evidence type="ECO:0000313" key="4">
    <source>
        <dbReference type="Proteomes" id="UP001178507"/>
    </source>
</evidence>
<reference evidence="3" key="1">
    <citation type="submission" date="2023-08" db="EMBL/GenBank/DDBJ databases">
        <authorList>
            <person name="Chen Y."/>
            <person name="Shah S."/>
            <person name="Dougan E. K."/>
            <person name="Thang M."/>
            <person name="Chan C."/>
        </authorList>
    </citation>
    <scope>NUCLEOTIDE SEQUENCE</scope>
</reference>
<evidence type="ECO:0000259" key="2">
    <source>
        <dbReference type="PROSITE" id="PS51857"/>
    </source>
</evidence>
<proteinExistence type="predicted"/>
<dbReference type="InterPro" id="IPR011129">
    <property type="entry name" value="CSD"/>
</dbReference>
<dbReference type="AlphaFoldDB" id="A0AA36JQ22"/>
<feature type="region of interest" description="Disordered" evidence="1">
    <location>
        <begin position="107"/>
        <end position="142"/>
    </location>
</feature>
<feature type="compositionally biased region" description="Basic and acidic residues" evidence="1">
    <location>
        <begin position="1"/>
        <end position="13"/>
    </location>
</feature>
<sequence>MPRRSDSRSDSRPRGGGRGRSRSPRRSKRDDSRSRGRGRGSRSAGEALSEWGTSGVIVDLKGSGFGFIRPDTGKVNDKDLYFHCTAVNKACPFDELRVNDEVTYEAIRDDRKGHPTAKNVTLKNGGGGSSKRRSSRSDSRRR</sequence>
<comment type="caution">
    <text evidence="3">The sequence shown here is derived from an EMBL/GenBank/DDBJ whole genome shotgun (WGS) entry which is preliminary data.</text>
</comment>
<dbReference type="Proteomes" id="UP001178507">
    <property type="component" value="Unassembled WGS sequence"/>
</dbReference>
<dbReference type="SUPFAM" id="SSF50249">
    <property type="entry name" value="Nucleic acid-binding proteins"/>
    <property type="match status" value="1"/>
</dbReference>
<dbReference type="Gene3D" id="2.40.50.140">
    <property type="entry name" value="Nucleic acid-binding proteins"/>
    <property type="match status" value="1"/>
</dbReference>
<organism evidence="3 4">
    <name type="scientific">Effrenium voratum</name>
    <dbReference type="NCBI Taxonomy" id="2562239"/>
    <lineage>
        <taxon>Eukaryota</taxon>
        <taxon>Sar</taxon>
        <taxon>Alveolata</taxon>
        <taxon>Dinophyceae</taxon>
        <taxon>Suessiales</taxon>
        <taxon>Symbiodiniaceae</taxon>
        <taxon>Effrenium</taxon>
    </lineage>
</organism>
<feature type="compositionally biased region" description="Basic residues" evidence="1">
    <location>
        <begin position="15"/>
        <end position="27"/>
    </location>
</feature>
<name>A0AA36JQ22_9DINO</name>
<accession>A0AA36JQ22</accession>
<evidence type="ECO:0000256" key="1">
    <source>
        <dbReference type="SAM" id="MobiDB-lite"/>
    </source>
</evidence>
<dbReference type="InterPro" id="IPR012340">
    <property type="entry name" value="NA-bd_OB-fold"/>
</dbReference>
<dbReference type="GO" id="GO:0003676">
    <property type="term" value="F:nucleic acid binding"/>
    <property type="evidence" value="ECO:0007669"/>
    <property type="project" value="InterPro"/>
</dbReference>
<dbReference type="EMBL" id="CAUJNA010003748">
    <property type="protein sequence ID" value="CAJ1409048.1"/>
    <property type="molecule type" value="Genomic_DNA"/>
</dbReference>
<evidence type="ECO:0000313" key="3">
    <source>
        <dbReference type="EMBL" id="CAJ1409048.1"/>
    </source>
</evidence>
<keyword evidence="4" id="KW-1185">Reference proteome</keyword>
<dbReference type="SMART" id="SM00357">
    <property type="entry name" value="CSP"/>
    <property type="match status" value="1"/>
</dbReference>
<gene>
    <name evidence="3" type="ORF">EVOR1521_LOCUS30237</name>
</gene>
<dbReference type="PROSITE" id="PS51857">
    <property type="entry name" value="CSD_2"/>
    <property type="match status" value="1"/>
</dbReference>
<protein>
    <recommendedName>
        <fullName evidence="2">CSD domain-containing protein</fullName>
    </recommendedName>
</protein>
<feature type="region of interest" description="Disordered" evidence="1">
    <location>
        <begin position="1"/>
        <end position="53"/>
    </location>
</feature>
<dbReference type="Pfam" id="PF00313">
    <property type="entry name" value="CSD"/>
    <property type="match status" value="1"/>
</dbReference>
<feature type="domain" description="CSD" evidence="2">
    <location>
        <begin position="52"/>
        <end position="122"/>
    </location>
</feature>